<feature type="region of interest" description="Disordered" evidence="11">
    <location>
        <begin position="1"/>
        <end position="35"/>
    </location>
</feature>
<keyword evidence="3 13" id="KW-0396">Initiation factor</keyword>
<dbReference type="Gene3D" id="3.40.50.300">
    <property type="entry name" value="P-loop containing nucleotide triphosphate hydrolases"/>
    <property type="match status" value="1"/>
</dbReference>
<evidence type="ECO:0000259" key="12">
    <source>
        <dbReference type="PROSITE" id="PS51722"/>
    </source>
</evidence>
<dbReference type="InterPro" id="IPR005225">
    <property type="entry name" value="Small_GTP-bd"/>
</dbReference>
<dbReference type="CDD" id="cd03688">
    <property type="entry name" value="eIF2_gamma_II"/>
    <property type="match status" value="1"/>
</dbReference>
<comment type="caution">
    <text evidence="13">The sequence shown here is derived from an EMBL/GenBank/DDBJ whole genome shotgun (WGS) entry which is preliminary data.</text>
</comment>
<dbReference type="InterPro" id="IPR000795">
    <property type="entry name" value="T_Tr_GTP-bd_dom"/>
</dbReference>
<dbReference type="NCBIfam" id="TIGR00231">
    <property type="entry name" value="small_GTP"/>
    <property type="match status" value="1"/>
</dbReference>
<name>A0A7J4JFZ1_9ARCH</name>
<evidence type="ECO:0000256" key="4">
    <source>
        <dbReference type="ARBA" id="ARBA00022723"/>
    </source>
</evidence>
<feature type="domain" description="Tr-type G" evidence="12">
    <location>
        <begin position="38"/>
        <end position="235"/>
    </location>
</feature>
<dbReference type="InterPro" id="IPR044127">
    <property type="entry name" value="eIF2g_dom_2"/>
</dbReference>
<dbReference type="InterPro" id="IPR009001">
    <property type="entry name" value="Transl_elong_EF1A/Init_IF2_C"/>
</dbReference>
<dbReference type="Proteomes" id="UP000564964">
    <property type="component" value="Unassembled WGS sequence"/>
</dbReference>
<dbReference type="EC" id="3.6.5.3" evidence="2"/>
<dbReference type="AlphaFoldDB" id="A0A7J4JFZ1"/>
<sequence length="430" mass="46332">MKKTETAKKARAESPKPKDEAAHKREPEAGVEARAETQAEVNLGLIGHVDHGKTSLTKALTGKWTDTHSEELKKGISIRLGYADAVFRKCEKCKGSEAYATQATCGVCGGKTKVLRKVSFIDAPGHETLMTTMLSGAALMHGAILVIAANEFVPQPRTAEHLMALSVSGTKNVVVAQNKIDLVDKEKALENQAQIRKFLKEFGYENAPIIPTAAHFNTNIDLLIEAIEEHIPSPKFDEKLDLKMYAARSFDVNKPGISPEEMKGGVLGGSIVQGTVKKGDSIEISPGINGKSIVTKVIEIDVANGLLESARPGGLIALGTNLDPGLTRSDQMRGQVIAKPGTLPAPVNSVKLDVHLLQRLVGEKTTDILPNELLVITVGTMTMVGNVAKKHKNLVELALKMPIVVEKGQKVAISKMEQQRWRLVAYGVAQ</sequence>
<keyword evidence="5" id="KW-0547">Nucleotide-binding</keyword>
<dbReference type="InterPro" id="IPR044128">
    <property type="entry name" value="eIF2g_GTP-bd"/>
</dbReference>
<evidence type="ECO:0000256" key="11">
    <source>
        <dbReference type="SAM" id="MobiDB-lite"/>
    </source>
</evidence>
<dbReference type="GO" id="GO:0001731">
    <property type="term" value="P:formation of translation preinitiation complex"/>
    <property type="evidence" value="ECO:0007669"/>
    <property type="project" value="TreeGrafter"/>
</dbReference>
<keyword evidence="4" id="KW-0479">Metal-binding</keyword>
<dbReference type="SUPFAM" id="SSF50465">
    <property type="entry name" value="EF-Tu/eEF-1alpha/eIF2-gamma C-terminal domain"/>
    <property type="match status" value="1"/>
</dbReference>
<keyword evidence="6" id="KW-0378">Hydrolase</keyword>
<dbReference type="PRINTS" id="PR00315">
    <property type="entry name" value="ELONGATNFCT"/>
</dbReference>
<dbReference type="InterPro" id="IPR009000">
    <property type="entry name" value="Transl_B-barrel_sf"/>
</dbReference>
<dbReference type="Proteomes" id="UP000678237">
    <property type="component" value="Unassembled WGS sequence"/>
</dbReference>
<dbReference type="EMBL" id="DUGH01000058">
    <property type="protein sequence ID" value="HIH16234.1"/>
    <property type="molecule type" value="Genomic_DNA"/>
</dbReference>
<keyword evidence="9" id="KW-0342">GTP-binding</keyword>
<dbReference type="InterPro" id="IPR022424">
    <property type="entry name" value="TIF2_gsu"/>
</dbReference>
<keyword evidence="8" id="KW-0648">Protein biosynthesis</keyword>
<dbReference type="Gene3D" id="2.40.30.10">
    <property type="entry name" value="Translation factors"/>
    <property type="match status" value="2"/>
</dbReference>
<evidence type="ECO:0000313" key="13">
    <source>
        <dbReference type="EMBL" id="HIH16234.1"/>
    </source>
</evidence>
<reference evidence="14" key="2">
    <citation type="submission" date="2021-03" db="EMBL/GenBank/DDBJ databases">
        <authorList>
            <person name="Jaffe A."/>
        </authorList>
    </citation>
    <scope>NUCLEOTIDE SEQUENCE</scope>
    <source>
        <strain evidence="14">RIFCSPLOWO2_01_FULL_58_19</strain>
    </source>
</reference>
<dbReference type="PROSITE" id="PS51722">
    <property type="entry name" value="G_TR_2"/>
    <property type="match status" value="1"/>
</dbReference>
<dbReference type="SUPFAM" id="SSF50447">
    <property type="entry name" value="Translation proteins"/>
    <property type="match status" value="1"/>
</dbReference>
<dbReference type="SUPFAM" id="SSF52540">
    <property type="entry name" value="P-loop containing nucleoside triphosphate hydrolases"/>
    <property type="match status" value="1"/>
</dbReference>
<dbReference type="GO" id="GO:0003743">
    <property type="term" value="F:translation initiation factor activity"/>
    <property type="evidence" value="ECO:0007669"/>
    <property type="project" value="UniProtKB-KW"/>
</dbReference>
<dbReference type="NCBIfam" id="NF003077">
    <property type="entry name" value="PRK04000.1"/>
    <property type="match status" value="1"/>
</dbReference>
<dbReference type="GO" id="GO:0005525">
    <property type="term" value="F:GTP binding"/>
    <property type="evidence" value="ECO:0007669"/>
    <property type="project" value="UniProtKB-KW"/>
</dbReference>
<comment type="catalytic activity">
    <reaction evidence="10">
        <text>GTP + H2O = GDP + phosphate + H(+)</text>
        <dbReference type="Rhea" id="RHEA:19669"/>
        <dbReference type="ChEBI" id="CHEBI:15377"/>
        <dbReference type="ChEBI" id="CHEBI:15378"/>
        <dbReference type="ChEBI" id="CHEBI:37565"/>
        <dbReference type="ChEBI" id="CHEBI:43474"/>
        <dbReference type="ChEBI" id="CHEBI:58189"/>
        <dbReference type="EC" id="3.6.5.3"/>
    </reaction>
</comment>
<dbReference type="NCBIfam" id="TIGR03680">
    <property type="entry name" value="eif2g_arch"/>
    <property type="match status" value="1"/>
</dbReference>
<reference evidence="13" key="1">
    <citation type="journal article" date="2020" name="bioRxiv">
        <title>A rank-normalized archaeal taxonomy based on genome phylogeny resolves widespread incomplete and uneven classifications.</title>
        <authorList>
            <person name="Rinke C."/>
            <person name="Chuvochina M."/>
            <person name="Mussig A.J."/>
            <person name="Chaumeil P.-A."/>
            <person name="Waite D.W."/>
            <person name="Whitman W.B."/>
            <person name="Parks D.H."/>
            <person name="Hugenholtz P."/>
        </authorList>
    </citation>
    <scope>NUCLEOTIDE SEQUENCE</scope>
    <source>
        <strain evidence="13">UBA10219</strain>
    </source>
</reference>
<accession>A0A7J4JFZ1</accession>
<evidence type="ECO:0000256" key="2">
    <source>
        <dbReference type="ARBA" id="ARBA00011986"/>
    </source>
</evidence>
<dbReference type="PANTHER" id="PTHR42854">
    <property type="entry name" value="EUKARYOTIC TRANSLATION INITIATION FACTOR 2 SUBUNIT 3 FAMILY MEMBER"/>
    <property type="match status" value="1"/>
</dbReference>
<dbReference type="Pfam" id="PF00009">
    <property type="entry name" value="GTP_EFTU"/>
    <property type="match status" value="1"/>
</dbReference>
<protein>
    <recommendedName>
        <fullName evidence="2">protein-synthesizing GTPase</fullName>
        <ecNumber evidence="2">3.6.5.3</ecNumber>
    </recommendedName>
</protein>
<dbReference type="Pfam" id="PF09173">
    <property type="entry name" value="eIF2_C"/>
    <property type="match status" value="1"/>
</dbReference>
<evidence type="ECO:0000256" key="8">
    <source>
        <dbReference type="ARBA" id="ARBA00022917"/>
    </source>
</evidence>
<evidence type="ECO:0000256" key="1">
    <source>
        <dbReference type="ARBA" id="ARBA00005388"/>
    </source>
</evidence>
<dbReference type="InterPro" id="IPR027417">
    <property type="entry name" value="P-loop_NTPase"/>
</dbReference>
<dbReference type="GO" id="GO:0000049">
    <property type="term" value="F:tRNA binding"/>
    <property type="evidence" value="ECO:0007669"/>
    <property type="project" value="InterPro"/>
</dbReference>
<evidence type="ECO:0000313" key="14">
    <source>
        <dbReference type="EMBL" id="MBS3063099.1"/>
    </source>
</evidence>
<proteinExistence type="inferred from homology"/>
<gene>
    <name evidence="13" type="ORF">HA252_02405</name>
    <name evidence="14" type="ORF">J4203_04450</name>
</gene>
<dbReference type="EMBL" id="JAGVWE010000004">
    <property type="protein sequence ID" value="MBS3063099.1"/>
    <property type="molecule type" value="Genomic_DNA"/>
</dbReference>
<evidence type="ECO:0000256" key="6">
    <source>
        <dbReference type="ARBA" id="ARBA00022801"/>
    </source>
</evidence>
<dbReference type="PANTHER" id="PTHR42854:SF3">
    <property type="entry name" value="EUKARYOTIC TRANSLATION INITIATION FACTOR 2 SUBUNIT 3-RELATED"/>
    <property type="match status" value="1"/>
</dbReference>
<comment type="similarity">
    <text evidence="1">Belongs to the TRAFAC class translation factor GTPase superfamily. Classic translation factor GTPase family. EIF2G subfamily.</text>
</comment>
<dbReference type="GO" id="GO:0046872">
    <property type="term" value="F:metal ion binding"/>
    <property type="evidence" value="ECO:0007669"/>
    <property type="project" value="UniProtKB-KW"/>
</dbReference>
<dbReference type="InterPro" id="IPR050543">
    <property type="entry name" value="eIF2G"/>
</dbReference>
<dbReference type="GO" id="GO:0005829">
    <property type="term" value="C:cytosol"/>
    <property type="evidence" value="ECO:0007669"/>
    <property type="project" value="TreeGrafter"/>
</dbReference>
<evidence type="ECO:0000256" key="10">
    <source>
        <dbReference type="ARBA" id="ARBA00048107"/>
    </source>
</evidence>
<dbReference type="GO" id="GO:0003924">
    <property type="term" value="F:GTPase activity"/>
    <property type="evidence" value="ECO:0007669"/>
    <property type="project" value="InterPro"/>
</dbReference>
<keyword evidence="7" id="KW-0460">Magnesium</keyword>
<reference evidence="14" key="3">
    <citation type="submission" date="2021-05" db="EMBL/GenBank/DDBJ databases">
        <title>Protein family content uncovers lineage relationships and bacterial pathway maintenance mechanisms in DPANN archaea.</title>
        <authorList>
            <person name="Castelle C.J."/>
            <person name="Meheust R."/>
            <person name="Jaffe A.L."/>
            <person name="Seitz K."/>
            <person name="Gong X."/>
            <person name="Baker B.J."/>
            <person name="Banfield J.F."/>
        </authorList>
    </citation>
    <scope>NUCLEOTIDE SEQUENCE</scope>
    <source>
        <strain evidence="14">RIFCSPLOWO2_01_FULL_58_19</strain>
    </source>
</reference>
<organism evidence="13 15">
    <name type="scientific">Candidatus Iainarchaeum sp</name>
    <dbReference type="NCBI Taxonomy" id="3101447"/>
    <lineage>
        <taxon>Archaea</taxon>
        <taxon>Candidatus Iainarchaeota</taxon>
        <taxon>Candidatus Iainarchaeia</taxon>
        <taxon>Candidatus Iainarchaeales</taxon>
        <taxon>Candidatus Iainarchaeaceae</taxon>
        <taxon>Candidatus Iainarchaeum</taxon>
    </lineage>
</organism>
<evidence type="ECO:0000313" key="15">
    <source>
        <dbReference type="Proteomes" id="UP000564964"/>
    </source>
</evidence>
<dbReference type="InterPro" id="IPR015256">
    <property type="entry name" value="eIF2g_C"/>
</dbReference>
<evidence type="ECO:0000256" key="7">
    <source>
        <dbReference type="ARBA" id="ARBA00022842"/>
    </source>
</evidence>
<evidence type="ECO:0000256" key="9">
    <source>
        <dbReference type="ARBA" id="ARBA00023134"/>
    </source>
</evidence>
<evidence type="ECO:0000256" key="3">
    <source>
        <dbReference type="ARBA" id="ARBA00022540"/>
    </source>
</evidence>
<evidence type="ECO:0000256" key="5">
    <source>
        <dbReference type="ARBA" id="ARBA00022741"/>
    </source>
</evidence>
<dbReference type="CDD" id="cd01888">
    <property type="entry name" value="eIF2_gamma"/>
    <property type="match status" value="1"/>
</dbReference>